<accession>A0A9P9D3X3</accession>
<dbReference type="PANTHER" id="PTHR45783:SF3">
    <property type="entry name" value="KINESIN LIGHT CHAIN"/>
    <property type="match status" value="1"/>
</dbReference>
<dbReference type="Gene3D" id="1.25.40.10">
    <property type="entry name" value="Tetratricopeptide repeat domain"/>
    <property type="match status" value="1"/>
</dbReference>
<evidence type="ECO:0000256" key="7">
    <source>
        <dbReference type="ARBA" id="ARBA00023054"/>
    </source>
</evidence>
<dbReference type="AlphaFoldDB" id="A0A9P9D3X3"/>
<keyword evidence="9" id="KW-0206">Cytoskeleton</keyword>
<evidence type="ECO:0000256" key="2">
    <source>
        <dbReference type="ARBA" id="ARBA00009622"/>
    </source>
</evidence>
<keyword evidence="11" id="KW-1185">Reference proteome</keyword>
<evidence type="ECO:0000256" key="1">
    <source>
        <dbReference type="ARBA" id="ARBA00004245"/>
    </source>
</evidence>
<dbReference type="GO" id="GO:0005871">
    <property type="term" value="C:kinesin complex"/>
    <property type="evidence" value="ECO:0007669"/>
    <property type="project" value="InterPro"/>
</dbReference>
<dbReference type="GO" id="GO:0007018">
    <property type="term" value="P:microtubule-based movement"/>
    <property type="evidence" value="ECO:0007669"/>
    <property type="project" value="TreeGrafter"/>
</dbReference>
<evidence type="ECO:0000313" key="11">
    <source>
        <dbReference type="Proteomes" id="UP000717696"/>
    </source>
</evidence>
<dbReference type="SMART" id="SM00028">
    <property type="entry name" value="TPR"/>
    <property type="match status" value="3"/>
</dbReference>
<keyword evidence="5" id="KW-0677">Repeat</keyword>
<evidence type="ECO:0000256" key="5">
    <source>
        <dbReference type="ARBA" id="ARBA00022737"/>
    </source>
</evidence>
<dbReference type="InterPro" id="IPR011990">
    <property type="entry name" value="TPR-like_helical_dom_sf"/>
</dbReference>
<dbReference type="GO" id="GO:0019894">
    <property type="term" value="F:kinesin binding"/>
    <property type="evidence" value="ECO:0007669"/>
    <property type="project" value="TreeGrafter"/>
</dbReference>
<dbReference type="SUPFAM" id="SSF48452">
    <property type="entry name" value="TPR-like"/>
    <property type="match status" value="1"/>
</dbReference>
<organism evidence="10 11">
    <name type="scientific">Dactylonectria estremocensis</name>
    <dbReference type="NCBI Taxonomy" id="1079267"/>
    <lineage>
        <taxon>Eukaryota</taxon>
        <taxon>Fungi</taxon>
        <taxon>Dikarya</taxon>
        <taxon>Ascomycota</taxon>
        <taxon>Pezizomycotina</taxon>
        <taxon>Sordariomycetes</taxon>
        <taxon>Hypocreomycetidae</taxon>
        <taxon>Hypocreales</taxon>
        <taxon>Nectriaceae</taxon>
        <taxon>Dactylonectria</taxon>
    </lineage>
</organism>
<proteinExistence type="inferred from homology"/>
<dbReference type="GO" id="GO:0005874">
    <property type="term" value="C:microtubule"/>
    <property type="evidence" value="ECO:0007669"/>
    <property type="project" value="UniProtKB-KW"/>
</dbReference>
<evidence type="ECO:0008006" key="12">
    <source>
        <dbReference type="Google" id="ProtNLM"/>
    </source>
</evidence>
<comment type="caution">
    <text evidence="10">The sequence shown here is derived from an EMBL/GenBank/DDBJ whole genome shotgun (WGS) entry which is preliminary data.</text>
</comment>
<reference evidence="10" key="1">
    <citation type="journal article" date="2021" name="Nat. Commun.">
        <title>Genetic determinants of endophytism in the Arabidopsis root mycobiome.</title>
        <authorList>
            <person name="Mesny F."/>
            <person name="Miyauchi S."/>
            <person name="Thiergart T."/>
            <person name="Pickel B."/>
            <person name="Atanasova L."/>
            <person name="Karlsson M."/>
            <person name="Huettel B."/>
            <person name="Barry K.W."/>
            <person name="Haridas S."/>
            <person name="Chen C."/>
            <person name="Bauer D."/>
            <person name="Andreopoulos W."/>
            <person name="Pangilinan J."/>
            <person name="LaButti K."/>
            <person name="Riley R."/>
            <person name="Lipzen A."/>
            <person name="Clum A."/>
            <person name="Drula E."/>
            <person name="Henrissat B."/>
            <person name="Kohler A."/>
            <person name="Grigoriev I.V."/>
            <person name="Martin F.M."/>
            <person name="Hacquard S."/>
        </authorList>
    </citation>
    <scope>NUCLEOTIDE SEQUENCE</scope>
    <source>
        <strain evidence="10">MPI-CAGE-AT-0021</strain>
    </source>
</reference>
<dbReference type="OrthoDB" id="5390606at2759"/>
<protein>
    <recommendedName>
        <fullName evidence="12">Kinesin light chain</fullName>
    </recommendedName>
</protein>
<name>A0A9P9D3X3_9HYPO</name>
<dbReference type="Pfam" id="PF13424">
    <property type="entry name" value="TPR_12"/>
    <property type="match status" value="2"/>
</dbReference>
<keyword evidence="7" id="KW-0175">Coiled coil</keyword>
<keyword evidence="3" id="KW-0963">Cytoplasm</keyword>
<dbReference type="InterPro" id="IPR002151">
    <property type="entry name" value="Kinesin_light"/>
</dbReference>
<keyword evidence="4" id="KW-0493">Microtubule</keyword>
<keyword evidence="6" id="KW-0802">TPR repeat</keyword>
<dbReference type="EMBL" id="JAGMUU010000052">
    <property type="protein sequence ID" value="KAH7112255.1"/>
    <property type="molecule type" value="Genomic_DNA"/>
</dbReference>
<dbReference type="Proteomes" id="UP000717696">
    <property type="component" value="Unassembled WGS sequence"/>
</dbReference>
<evidence type="ECO:0000313" key="10">
    <source>
        <dbReference type="EMBL" id="KAH7112255.1"/>
    </source>
</evidence>
<evidence type="ECO:0000256" key="6">
    <source>
        <dbReference type="ARBA" id="ARBA00022803"/>
    </source>
</evidence>
<keyword evidence="8" id="KW-0505">Motor protein</keyword>
<evidence type="ECO:0000256" key="3">
    <source>
        <dbReference type="ARBA" id="ARBA00022490"/>
    </source>
</evidence>
<evidence type="ECO:0000256" key="4">
    <source>
        <dbReference type="ARBA" id="ARBA00022701"/>
    </source>
</evidence>
<comment type="similarity">
    <text evidence="2">Belongs to the kinesin light chain family.</text>
</comment>
<evidence type="ECO:0000256" key="8">
    <source>
        <dbReference type="ARBA" id="ARBA00023175"/>
    </source>
</evidence>
<dbReference type="InterPro" id="IPR019734">
    <property type="entry name" value="TPR_rpt"/>
</dbReference>
<gene>
    <name evidence="10" type="ORF">B0J13DRAFT_461481</name>
</gene>
<dbReference type="GO" id="GO:0005737">
    <property type="term" value="C:cytoplasm"/>
    <property type="evidence" value="ECO:0007669"/>
    <property type="project" value="TreeGrafter"/>
</dbReference>
<sequence>MAHAVQVGEWAELCGKEIEIAGLLERVSGFLYERGRWREREPVNERALNLWRSVLGEKHPDTISSMASLAETYHGQGRYGEAEPVCIKVLGLRRETLGEKHTDTIRSIADLAAIYHQQGRYSEAEPIKVKVLGLRQETLGEKHLDTIWSMASLATTYHAQGRYDEAEPIYIEVLDLRRTLGEKDVGRLGPFLFFWWGQEASDPLRRMDLLLLEKLGSSLEKFTSLDTL</sequence>
<dbReference type="PANTHER" id="PTHR45783">
    <property type="entry name" value="KINESIN LIGHT CHAIN"/>
    <property type="match status" value="1"/>
</dbReference>
<comment type="subcellular location">
    <subcellularLocation>
        <location evidence="1">Cytoplasm</location>
        <location evidence="1">Cytoskeleton</location>
    </subcellularLocation>
</comment>
<evidence type="ECO:0000256" key="9">
    <source>
        <dbReference type="ARBA" id="ARBA00023212"/>
    </source>
</evidence>